<reference evidence="4" key="1">
    <citation type="submission" date="2015-05" db="EMBL/GenBank/DDBJ databases">
        <authorList>
            <person name="Fogelqvist Johan"/>
        </authorList>
    </citation>
    <scope>NUCLEOTIDE SEQUENCE [LARGE SCALE GENOMIC DNA]</scope>
</reference>
<feature type="region of interest" description="Disordered" evidence="2">
    <location>
        <begin position="315"/>
        <end position="353"/>
    </location>
</feature>
<evidence type="ECO:0000313" key="4">
    <source>
        <dbReference type="Proteomes" id="UP000045706"/>
    </source>
</evidence>
<dbReference type="PANTHER" id="PTHR15111">
    <property type="entry name" value="RNA POLYMERASE II SUBUNIT 5-MEDIATING PROTEIN NNX3"/>
    <property type="match status" value="1"/>
</dbReference>
<dbReference type="GO" id="GO:0003682">
    <property type="term" value="F:chromatin binding"/>
    <property type="evidence" value="ECO:0007669"/>
    <property type="project" value="TreeGrafter"/>
</dbReference>
<protein>
    <recommendedName>
        <fullName evidence="5">DUF3835 domain-containing protein</fullName>
    </recommendedName>
</protein>
<dbReference type="InterPro" id="IPR052255">
    <property type="entry name" value="RNA_pol_II_subunit5-mediator"/>
</dbReference>
<dbReference type="GO" id="GO:0019212">
    <property type="term" value="F:phosphatase inhibitor activity"/>
    <property type="evidence" value="ECO:0007669"/>
    <property type="project" value="TreeGrafter"/>
</dbReference>
<dbReference type="EMBL" id="CVQI01033495">
    <property type="protein sequence ID" value="CRK43635.1"/>
    <property type="molecule type" value="Genomic_DNA"/>
</dbReference>
<feature type="compositionally biased region" description="Polar residues" evidence="2">
    <location>
        <begin position="477"/>
        <end position="487"/>
    </location>
</feature>
<dbReference type="AlphaFoldDB" id="A0A0G4NBD2"/>
<feature type="compositionally biased region" description="Polar residues" evidence="2">
    <location>
        <begin position="398"/>
        <end position="409"/>
    </location>
</feature>
<feature type="compositionally biased region" description="Basic and acidic residues" evidence="2">
    <location>
        <begin position="249"/>
        <end position="261"/>
    </location>
</feature>
<keyword evidence="1" id="KW-0175">Coiled coil</keyword>
<evidence type="ECO:0000256" key="2">
    <source>
        <dbReference type="SAM" id="MobiDB-lite"/>
    </source>
</evidence>
<name>A0A0G4NBD2_VERLO</name>
<accession>A0A0G4NBD2</accession>
<evidence type="ECO:0000313" key="3">
    <source>
        <dbReference type="EMBL" id="CRK43635.1"/>
    </source>
</evidence>
<dbReference type="GO" id="GO:0003714">
    <property type="term" value="F:transcription corepressor activity"/>
    <property type="evidence" value="ECO:0007669"/>
    <property type="project" value="TreeGrafter"/>
</dbReference>
<dbReference type="InterPro" id="IPR039553">
    <property type="entry name" value="Prefoldin-like"/>
</dbReference>
<gene>
    <name evidence="3" type="ORF">BN1723_005742</name>
</gene>
<feature type="compositionally biased region" description="Acidic residues" evidence="2">
    <location>
        <begin position="317"/>
        <end position="344"/>
    </location>
</feature>
<dbReference type="GO" id="GO:0000122">
    <property type="term" value="P:negative regulation of transcription by RNA polymerase II"/>
    <property type="evidence" value="ECO:0007669"/>
    <property type="project" value="TreeGrafter"/>
</dbReference>
<dbReference type="SUPFAM" id="SSF46579">
    <property type="entry name" value="Prefoldin"/>
    <property type="match status" value="1"/>
</dbReference>
<proteinExistence type="predicted"/>
<feature type="coiled-coil region" evidence="1">
    <location>
        <begin position="88"/>
        <end position="122"/>
    </location>
</feature>
<feature type="region of interest" description="Disordered" evidence="2">
    <location>
        <begin position="174"/>
        <end position="293"/>
    </location>
</feature>
<evidence type="ECO:0008006" key="5">
    <source>
        <dbReference type="Google" id="ProtNLM"/>
    </source>
</evidence>
<evidence type="ECO:0000256" key="1">
    <source>
        <dbReference type="SAM" id="Coils"/>
    </source>
</evidence>
<feature type="region of interest" description="Disordered" evidence="2">
    <location>
        <begin position="373"/>
        <end position="516"/>
    </location>
</feature>
<feature type="compositionally biased region" description="Acidic residues" evidence="2">
    <location>
        <begin position="380"/>
        <end position="391"/>
    </location>
</feature>
<sequence length="668" mass="73497">MKDSLQDLERHRAQLEENVAKLRKGLQHWRRWDAEYETLKDEIESAPKPVTQKDLARIRAEFKSDVIDRKELDEIFGNVGIKPADQIVNVLSRRIDYVTKNLETLEKQLEVAEEKYAAASIITDPDMRDEEGLPMSEIIEELDEDGAVISSRVQKPGDAQTQLEELLKKAGIKDIPQGGSASEQISKGAPVEPKTEATATQKVSPKAPAQRALTTQAPPAKKHLESVGGPSSSEGLNDGGTKKSVSFTEDTKAGEETEKSRTAIRVEQIMETAKDQEQLARSEAVVPEDESEEDAFLRREMLKYGMGEVGAVVAELTLEEATDDDEGFDEEYSEEDEEEDDEEDKYGRSIGSVIDDDYRQRMLELEKRLGIKSRFTEQLVEQDTDSDDNEPEGLGRVTIQQEPRPSSQAPPAETALSPRASSLKSSVVDDGADEKKSVRFAADLDIAPDDVPSAPQTSSEPARPFVEPLSDIVERSGPSQRPEQTSKPVRKASRFKKNRGEAATAAESPVPKGPLDVPVRFLDQDRPIAPTGPLGKTIAESVLEPRSSLTDATSAMSIRGLKKKEKPVFVDEGPYDPFGGMNLALQRYELGPLDDYSNDWVDAARMRSDIVVGGYSAEEYLTRAMFEAFSGLGVFIEDEKGAEDLATTEAAQVAASGQTSQKMDVDAY</sequence>
<dbReference type="PANTHER" id="PTHR15111:SF0">
    <property type="entry name" value="UNCONVENTIONAL PREFOLDIN RPB5 INTERACTOR 1"/>
    <property type="match status" value="1"/>
</dbReference>
<dbReference type="Pfam" id="PF13758">
    <property type="entry name" value="Prefoldin_3"/>
    <property type="match status" value="1"/>
</dbReference>
<feature type="compositionally biased region" description="Basic residues" evidence="2">
    <location>
        <begin position="488"/>
        <end position="497"/>
    </location>
</feature>
<organism evidence="3 4">
    <name type="scientific">Verticillium longisporum</name>
    <name type="common">Verticillium dahliae var. longisporum</name>
    <dbReference type="NCBI Taxonomy" id="100787"/>
    <lineage>
        <taxon>Eukaryota</taxon>
        <taxon>Fungi</taxon>
        <taxon>Dikarya</taxon>
        <taxon>Ascomycota</taxon>
        <taxon>Pezizomycotina</taxon>
        <taxon>Sordariomycetes</taxon>
        <taxon>Hypocreomycetidae</taxon>
        <taxon>Glomerellales</taxon>
        <taxon>Plectosphaerellaceae</taxon>
        <taxon>Verticillium</taxon>
    </lineage>
</organism>
<dbReference type="Proteomes" id="UP000045706">
    <property type="component" value="Unassembled WGS sequence"/>
</dbReference>